<feature type="transmembrane region" description="Helical" evidence="22">
    <location>
        <begin position="38"/>
        <end position="59"/>
    </location>
</feature>
<keyword evidence="12" id="KW-0131">Cell cycle</keyword>
<sequence>MTTGVDTESLWLDRGIKESARRASDRVREVLHRPMTPYYLLLGSTAMLLVLGLVMVTSASSVFSYIHNNGNSYAIAEKQLMWTVIGVPCALVAARLPMRFLRRIAWPGYLGSLGLLALTAAIGVTIGGNKNWLALGPVQIQASEVAKLAVLIWAANVLTLKGRRITTLVELAVPVVPGLFLVMILVMAGGDLGTTLIFALIMMALMYVAGMRGRIFAVGFLAMSALAFFFVGTSGHRRARFLGFTNPIEHLSGVGWQAGHGLYALSTGGFLGQGIGASQQKWADLPEAHTDYIFAVLGEELGLVGTLLVLGLFIAIAYAAVRVARQTKDPFVRFVTFGVTVWIVGQALINIGMCIAWLPVIGIPLPLVSYGGSALVPELVALGLVIGFAKREGYAARG</sequence>
<evidence type="ECO:0000256" key="8">
    <source>
        <dbReference type="ARBA" id="ARBA00022960"/>
    </source>
</evidence>
<dbReference type="NCBIfam" id="TIGR02614">
    <property type="entry name" value="ftsW"/>
    <property type="match status" value="1"/>
</dbReference>
<evidence type="ECO:0000256" key="19">
    <source>
        <dbReference type="ARBA" id="ARBA00044770"/>
    </source>
</evidence>
<dbReference type="GO" id="GO:0005886">
    <property type="term" value="C:plasma membrane"/>
    <property type="evidence" value="ECO:0007669"/>
    <property type="project" value="UniProtKB-SubCell"/>
</dbReference>
<evidence type="ECO:0000313" key="23">
    <source>
        <dbReference type="EMBL" id="BBH18325.1"/>
    </source>
</evidence>
<dbReference type="InterPro" id="IPR013437">
    <property type="entry name" value="FtsW"/>
</dbReference>
<dbReference type="Pfam" id="PF01098">
    <property type="entry name" value="FTSW_RODA_SPOVE"/>
    <property type="match status" value="1"/>
</dbReference>
<protein>
    <recommendedName>
        <fullName evidence="17">Probable peptidoglycan glycosyltransferase FtsW</fullName>
        <ecNumber evidence="19">2.4.99.28</ecNumber>
    </recommendedName>
    <alternativeName>
        <fullName evidence="18">Cell division protein FtsW</fullName>
    </alternativeName>
    <alternativeName>
        <fullName evidence="15">Cell wall polymerase</fullName>
    </alternativeName>
    <alternativeName>
        <fullName evidence="14">Peptidoglycan polymerase</fullName>
    </alternativeName>
</protein>
<feature type="transmembrane region" description="Helical" evidence="22">
    <location>
        <begin position="79"/>
        <end position="96"/>
    </location>
</feature>
<dbReference type="InterPro" id="IPR001182">
    <property type="entry name" value="FtsW/RodA"/>
</dbReference>
<evidence type="ECO:0000256" key="16">
    <source>
        <dbReference type="ARBA" id="ARBA00038053"/>
    </source>
</evidence>
<feature type="transmembrane region" description="Helical" evidence="22">
    <location>
        <begin position="333"/>
        <end position="358"/>
    </location>
</feature>
<dbReference type="EC" id="2.4.99.28" evidence="19"/>
<dbReference type="GO" id="GO:0008955">
    <property type="term" value="F:peptidoglycan glycosyltransferase activity"/>
    <property type="evidence" value="ECO:0007669"/>
    <property type="project" value="UniProtKB-EC"/>
</dbReference>
<evidence type="ECO:0000256" key="1">
    <source>
        <dbReference type="ARBA" id="ARBA00004651"/>
    </source>
</evidence>
<dbReference type="GO" id="GO:0008360">
    <property type="term" value="P:regulation of cell shape"/>
    <property type="evidence" value="ECO:0007669"/>
    <property type="project" value="UniProtKB-KW"/>
</dbReference>
<feature type="transmembrane region" description="Helical" evidence="22">
    <location>
        <begin position="167"/>
        <end position="186"/>
    </location>
</feature>
<dbReference type="GO" id="GO:0015648">
    <property type="term" value="F:lipid-linked peptidoglycan transporter activity"/>
    <property type="evidence" value="ECO:0007669"/>
    <property type="project" value="TreeGrafter"/>
</dbReference>
<dbReference type="KEGG" id="nbe:Back2_26120"/>
<keyword evidence="7 22" id="KW-0812">Transmembrane</keyword>
<evidence type="ECO:0000256" key="14">
    <source>
        <dbReference type="ARBA" id="ARBA00032370"/>
    </source>
</evidence>
<keyword evidence="3" id="KW-1003">Cell membrane</keyword>
<dbReference type="AlphaFoldDB" id="A0A3G9IQI7"/>
<comment type="subcellular location">
    <subcellularLocation>
        <location evidence="1">Cell membrane</location>
        <topology evidence="1">Multi-pass membrane protein</topology>
    </subcellularLocation>
</comment>
<feature type="transmembrane region" description="Helical" evidence="22">
    <location>
        <begin position="301"/>
        <end position="321"/>
    </location>
</feature>
<proteinExistence type="inferred from homology"/>
<dbReference type="GO" id="GO:0009252">
    <property type="term" value="P:peptidoglycan biosynthetic process"/>
    <property type="evidence" value="ECO:0007669"/>
    <property type="project" value="UniProtKB-KW"/>
</dbReference>
<dbReference type="EMBL" id="AP019307">
    <property type="protein sequence ID" value="BBH18325.1"/>
    <property type="molecule type" value="Genomic_DNA"/>
</dbReference>
<dbReference type="PANTHER" id="PTHR30474:SF2">
    <property type="entry name" value="PEPTIDOGLYCAN GLYCOSYLTRANSFERASE FTSW-RELATED"/>
    <property type="match status" value="1"/>
</dbReference>
<feature type="transmembrane region" description="Helical" evidence="22">
    <location>
        <begin position="215"/>
        <end position="232"/>
    </location>
</feature>
<comment type="pathway">
    <text evidence="2">Cell wall biogenesis; peptidoglycan biosynthesis.</text>
</comment>
<evidence type="ECO:0000256" key="12">
    <source>
        <dbReference type="ARBA" id="ARBA00023306"/>
    </source>
</evidence>
<evidence type="ECO:0000256" key="9">
    <source>
        <dbReference type="ARBA" id="ARBA00022984"/>
    </source>
</evidence>
<evidence type="ECO:0000256" key="15">
    <source>
        <dbReference type="ARBA" id="ARBA00033270"/>
    </source>
</evidence>
<keyword evidence="24" id="KW-1185">Reference proteome</keyword>
<keyword evidence="6" id="KW-0808">Transferase</keyword>
<comment type="similarity">
    <text evidence="16">Belongs to the SEDS family. FtsW subfamily.</text>
</comment>
<keyword evidence="8" id="KW-0133">Cell shape</keyword>
<reference evidence="23 24" key="1">
    <citation type="submission" date="2018-11" db="EMBL/GenBank/DDBJ databases">
        <title>Complete genome sequence of Nocardioides baekrokdamisoli strain KCTC 39748.</title>
        <authorList>
            <person name="Kang S.W."/>
            <person name="Lee K.C."/>
            <person name="Kim K.K."/>
            <person name="Kim J.S."/>
            <person name="Kim D.S."/>
            <person name="Ko S.H."/>
            <person name="Yang S.H."/>
            <person name="Shin Y.K."/>
            <person name="Lee J.S."/>
        </authorList>
    </citation>
    <scope>NUCLEOTIDE SEQUENCE [LARGE SCALE GENOMIC DNA]</scope>
    <source>
        <strain evidence="23 24">KCTC 39748</strain>
    </source>
</reference>
<evidence type="ECO:0000256" key="13">
    <source>
        <dbReference type="ARBA" id="ARBA00023316"/>
    </source>
</evidence>
<accession>A0A3G9IQI7</accession>
<comment type="function">
    <text evidence="21">Peptidoglycan polymerase that is essential for cell division.</text>
</comment>
<feature type="transmembrane region" description="Helical" evidence="22">
    <location>
        <begin position="370"/>
        <end position="389"/>
    </location>
</feature>
<evidence type="ECO:0000256" key="20">
    <source>
        <dbReference type="ARBA" id="ARBA00049902"/>
    </source>
</evidence>
<evidence type="ECO:0000256" key="18">
    <source>
        <dbReference type="ARBA" id="ARBA00041418"/>
    </source>
</evidence>
<comment type="catalytic activity">
    <reaction evidence="20">
        <text>[GlcNAc-(1-&gt;4)-Mur2Ac(oyl-L-Ala-gamma-D-Glu-L-Lys-D-Ala-D-Ala)](n)-di-trans,octa-cis-undecaprenyl diphosphate + beta-D-GlcNAc-(1-&gt;4)-Mur2Ac(oyl-L-Ala-gamma-D-Glu-L-Lys-D-Ala-D-Ala)-di-trans,octa-cis-undecaprenyl diphosphate = [GlcNAc-(1-&gt;4)-Mur2Ac(oyl-L-Ala-gamma-D-Glu-L-Lys-D-Ala-D-Ala)](n+1)-di-trans,octa-cis-undecaprenyl diphosphate + di-trans,octa-cis-undecaprenyl diphosphate + H(+)</text>
        <dbReference type="Rhea" id="RHEA:23708"/>
        <dbReference type="Rhea" id="RHEA-COMP:9602"/>
        <dbReference type="Rhea" id="RHEA-COMP:9603"/>
        <dbReference type="ChEBI" id="CHEBI:15378"/>
        <dbReference type="ChEBI" id="CHEBI:58405"/>
        <dbReference type="ChEBI" id="CHEBI:60033"/>
        <dbReference type="ChEBI" id="CHEBI:78435"/>
        <dbReference type="EC" id="2.4.99.28"/>
    </reaction>
</comment>
<feature type="transmembrane region" description="Helical" evidence="22">
    <location>
        <begin position="108"/>
        <end position="128"/>
    </location>
</feature>
<evidence type="ECO:0000256" key="6">
    <source>
        <dbReference type="ARBA" id="ARBA00022679"/>
    </source>
</evidence>
<evidence type="ECO:0000256" key="21">
    <source>
        <dbReference type="ARBA" id="ARBA00049966"/>
    </source>
</evidence>
<evidence type="ECO:0000256" key="4">
    <source>
        <dbReference type="ARBA" id="ARBA00022618"/>
    </source>
</evidence>
<evidence type="ECO:0000256" key="2">
    <source>
        <dbReference type="ARBA" id="ARBA00004752"/>
    </source>
</evidence>
<keyword evidence="11 22" id="KW-0472">Membrane</keyword>
<keyword evidence="5" id="KW-0328">Glycosyltransferase</keyword>
<dbReference type="GO" id="GO:0032153">
    <property type="term" value="C:cell division site"/>
    <property type="evidence" value="ECO:0007669"/>
    <property type="project" value="TreeGrafter"/>
</dbReference>
<evidence type="ECO:0000256" key="17">
    <source>
        <dbReference type="ARBA" id="ARBA00041185"/>
    </source>
</evidence>
<evidence type="ECO:0000256" key="5">
    <source>
        <dbReference type="ARBA" id="ARBA00022676"/>
    </source>
</evidence>
<dbReference type="GO" id="GO:0051301">
    <property type="term" value="P:cell division"/>
    <property type="evidence" value="ECO:0007669"/>
    <property type="project" value="UniProtKB-KW"/>
</dbReference>
<evidence type="ECO:0000256" key="11">
    <source>
        <dbReference type="ARBA" id="ARBA00023136"/>
    </source>
</evidence>
<keyword evidence="4 23" id="KW-0132">Cell division</keyword>
<evidence type="ECO:0000313" key="24">
    <source>
        <dbReference type="Proteomes" id="UP000271573"/>
    </source>
</evidence>
<gene>
    <name evidence="23" type="ORF">Back2_26120</name>
</gene>
<evidence type="ECO:0000256" key="3">
    <source>
        <dbReference type="ARBA" id="ARBA00022475"/>
    </source>
</evidence>
<dbReference type="GO" id="GO:0071555">
    <property type="term" value="P:cell wall organization"/>
    <property type="evidence" value="ECO:0007669"/>
    <property type="project" value="UniProtKB-KW"/>
</dbReference>
<keyword evidence="9" id="KW-0573">Peptidoglycan synthesis</keyword>
<dbReference type="Proteomes" id="UP000271573">
    <property type="component" value="Chromosome"/>
</dbReference>
<keyword evidence="13" id="KW-0961">Cell wall biogenesis/degradation</keyword>
<keyword evidence="10 22" id="KW-1133">Transmembrane helix</keyword>
<evidence type="ECO:0000256" key="10">
    <source>
        <dbReference type="ARBA" id="ARBA00022989"/>
    </source>
</evidence>
<evidence type="ECO:0000256" key="22">
    <source>
        <dbReference type="SAM" id="Phobius"/>
    </source>
</evidence>
<evidence type="ECO:0000256" key="7">
    <source>
        <dbReference type="ARBA" id="ARBA00022692"/>
    </source>
</evidence>
<dbReference type="PANTHER" id="PTHR30474">
    <property type="entry name" value="CELL CYCLE PROTEIN"/>
    <property type="match status" value="1"/>
</dbReference>
<feature type="transmembrane region" description="Helical" evidence="22">
    <location>
        <begin position="192"/>
        <end position="208"/>
    </location>
</feature>
<organism evidence="23 24">
    <name type="scientific">Nocardioides baekrokdamisoli</name>
    <dbReference type="NCBI Taxonomy" id="1804624"/>
    <lineage>
        <taxon>Bacteria</taxon>
        <taxon>Bacillati</taxon>
        <taxon>Actinomycetota</taxon>
        <taxon>Actinomycetes</taxon>
        <taxon>Propionibacteriales</taxon>
        <taxon>Nocardioidaceae</taxon>
        <taxon>Nocardioides</taxon>
    </lineage>
</organism>
<dbReference type="OrthoDB" id="9812661at2"/>
<feature type="transmembrane region" description="Helical" evidence="22">
    <location>
        <begin position="140"/>
        <end position="160"/>
    </location>
</feature>
<dbReference type="RefSeq" id="WP_125569642.1">
    <property type="nucleotide sequence ID" value="NZ_AP019307.1"/>
</dbReference>
<name>A0A3G9IQI7_9ACTN</name>